<sequence length="362" mass="40645">MLSGDRRWWMLLFHDDCFAGIGDTGHRDLIWPSKSVSTKPTVFEEIEEQPKVEKIGHYIVDCLDVSTMEIVGREGPIKRIFNEKTCVIESLIEREFGKKTEETSYVSQEILKNGLGDDIDDRIMKVCLEINRRRQLSIESEDKEEAVDLEKVVKENNSNLNVNKFDDRTNVDKSLVEEVDFSCPSFGLGFTQEEAEKKGCNNQKPQGDSQDKFPGFVFGLLEAESQEGRHILGDKDCLDKQGNNLKPGSVNDEFLTFSLGLTQQGNQEDCSKFSDTAGRENSEKMNVPDMTQKMSASGCKLVDRRKAEILAGKYNAIAEIEATKDVPKNSNNLESLNETSDKPADKSCCESADGNNIIQVFI</sequence>
<accession>A0A5N6P0R9</accession>
<keyword evidence="3" id="KW-1185">Reference proteome</keyword>
<evidence type="ECO:0000256" key="1">
    <source>
        <dbReference type="SAM" id="MobiDB-lite"/>
    </source>
</evidence>
<dbReference type="Proteomes" id="UP000326396">
    <property type="component" value="Linkage Group LG15"/>
</dbReference>
<feature type="compositionally biased region" description="Low complexity" evidence="1">
    <location>
        <begin position="329"/>
        <end position="338"/>
    </location>
</feature>
<dbReference type="EMBL" id="SZYD01000007">
    <property type="protein sequence ID" value="KAD5802834.1"/>
    <property type="molecule type" value="Genomic_DNA"/>
</dbReference>
<protein>
    <submittedName>
        <fullName evidence="2">Uncharacterized protein</fullName>
    </submittedName>
</protein>
<comment type="caution">
    <text evidence="2">The sequence shown here is derived from an EMBL/GenBank/DDBJ whole genome shotgun (WGS) entry which is preliminary data.</text>
</comment>
<dbReference type="AlphaFoldDB" id="A0A5N6P0R9"/>
<organism evidence="2 3">
    <name type="scientific">Mikania micrantha</name>
    <name type="common">bitter vine</name>
    <dbReference type="NCBI Taxonomy" id="192012"/>
    <lineage>
        <taxon>Eukaryota</taxon>
        <taxon>Viridiplantae</taxon>
        <taxon>Streptophyta</taxon>
        <taxon>Embryophyta</taxon>
        <taxon>Tracheophyta</taxon>
        <taxon>Spermatophyta</taxon>
        <taxon>Magnoliopsida</taxon>
        <taxon>eudicotyledons</taxon>
        <taxon>Gunneridae</taxon>
        <taxon>Pentapetalae</taxon>
        <taxon>asterids</taxon>
        <taxon>campanulids</taxon>
        <taxon>Asterales</taxon>
        <taxon>Asteraceae</taxon>
        <taxon>Asteroideae</taxon>
        <taxon>Heliantheae alliance</taxon>
        <taxon>Eupatorieae</taxon>
        <taxon>Mikania</taxon>
    </lineage>
</organism>
<feature type="compositionally biased region" description="Basic and acidic residues" evidence="1">
    <location>
        <begin position="339"/>
        <end position="348"/>
    </location>
</feature>
<evidence type="ECO:0000313" key="3">
    <source>
        <dbReference type="Proteomes" id="UP000326396"/>
    </source>
</evidence>
<reference evidence="2 3" key="1">
    <citation type="submission" date="2019-05" db="EMBL/GenBank/DDBJ databases">
        <title>Mikania micrantha, genome provides insights into the molecular mechanism of rapid growth.</title>
        <authorList>
            <person name="Liu B."/>
        </authorList>
    </citation>
    <scope>NUCLEOTIDE SEQUENCE [LARGE SCALE GENOMIC DNA]</scope>
    <source>
        <strain evidence="2">NLD-2019</strain>
        <tissue evidence="2">Leaf</tissue>
    </source>
</reference>
<evidence type="ECO:0000313" key="2">
    <source>
        <dbReference type="EMBL" id="KAD5802834.1"/>
    </source>
</evidence>
<gene>
    <name evidence="2" type="ORF">E3N88_14194</name>
</gene>
<name>A0A5N6P0R9_9ASTR</name>
<feature type="region of interest" description="Disordered" evidence="1">
    <location>
        <begin position="323"/>
        <end position="348"/>
    </location>
</feature>
<proteinExistence type="predicted"/>